<gene>
    <name evidence="1" type="ORF">LIER_14735</name>
</gene>
<evidence type="ECO:0000313" key="1">
    <source>
        <dbReference type="EMBL" id="GAA0157477.1"/>
    </source>
</evidence>
<evidence type="ECO:0000313" key="2">
    <source>
        <dbReference type="Proteomes" id="UP001454036"/>
    </source>
</evidence>
<proteinExistence type="predicted"/>
<comment type="caution">
    <text evidence="1">The sequence shown here is derived from an EMBL/GenBank/DDBJ whole genome shotgun (WGS) entry which is preliminary data.</text>
</comment>
<sequence length="107" mass="12376">MKPLVLERICNEFDRAPDPLEVCEAMHKHLIRVANAGYALARRGDCIDDENRDLKAHVPSNEVKVKELKIELQKVKKELDHDRRIAITLNSKKNKLVDNALELRKKL</sequence>
<dbReference type="AlphaFoldDB" id="A0AAV3Q075"/>
<name>A0AAV3Q075_LITER</name>
<accession>A0AAV3Q075</accession>
<organism evidence="1 2">
    <name type="scientific">Lithospermum erythrorhizon</name>
    <name type="common">Purple gromwell</name>
    <name type="synonym">Lithospermum officinale var. erythrorhizon</name>
    <dbReference type="NCBI Taxonomy" id="34254"/>
    <lineage>
        <taxon>Eukaryota</taxon>
        <taxon>Viridiplantae</taxon>
        <taxon>Streptophyta</taxon>
        <taxon>Embryophyta</taxon>
        <taxon>Tracheophyta</taxon>
        <taxon>Spermatophyta</taxon>
        <taxon>Magnoliopsida</taxon>
        <taxon>eudicotyledons</taxon>
        <taxon>Gunneridae</taxon>
        <taxon>Pentapetalae</taxon>
        <taxon>asterids</taxon>
        <taxon>lamiids</taxon>
        <taxon>Boraginales</taxon>
        <taxon>Boraginaceae</taxon>
        <taxon>Boraginoideae</taxon>
        <taxon>Lithospermeae</taxon>
        <taxon>Lithospermum</taxon>
    </lineage>
</organism>
<keyword evidence="2" id="KW-1185">Reference proteome</keyword>
<protein>
    <submittedName>
        <fullName evidence="1">Uncharacterized protein</fullName>
    </submittedName>
</protein>
<dbReference type="EMBL" id="BAABME010003115">
    <property type="protein sequence ID" value="GAA0157477.1"/>
    <property type="molecule type" value="Genomic_DNA"/>
</dbReference>
<dbReference type="Proteomes" id="UP001454036">
    <property type="component" value="Unassembled WGS sequence"/>
</dbReference>
<reference evidence="1 2" key="1">
    <citation type="submission" date="2024-01" db="EMBL/GenBank/DDBJ databases">
        <title>The complete chloroplast genome sequence of Lithospermum erythrorhizon: insights into the phylogenetic relationship among Boraginaceae species and the maternal lineages of purple gromwells.</title>
        <authorList>
            <person name="Okada T."/>
            <person name="Watanabe K."/>
        </authorList>
    </citation>
    <scope>NUCLEOTIDE SEQUENCE [LARGE SCALE GENOMIC DNA]</scope>
</reference>